<evidence type="ECO:0000256" key="6">
    <source>
        <dbReference type="ARBA" id="ARBA00022989"/>
    </source>
</evidence>
<feature type="transmembrane region" description="Helical" evidence="8">
    <location>
        <begin position="446"/>
        <end position="466"/>
    </location>
</feature>
<evidence type="ECO:0000256" key="7">
    <source>
        <dbReference type="ARBA" id="ARBA00023136"/>
    </source>
</evidence>
<feature type="transmembrane region" description="Helical" evidence="8">
    <location>
        <begin position="85"/>
        <end position="103"/>
    </location>
</feature>
<dbReference type="Proteomes" id="UP000501058">
    <property type="component" value="Chromosome"/>
</dbReference>
<keyword evidence="4" id="KW-1003">Cell membrane</keyword>
<feature type="transmembrane region" description="Helical" evidence="8">
    <location>
        <begin position="45"/>
        <end position="65"/>
    </location>
</feature>
<evidence type="ECO:0000313" key="9">
    <source>
        <dbReference type="EMBL" id="QIK70987.1"/>
    </source>
</evidence>
<sequence>MMRLRPIAFWPPVILFVAACIFNFANPEGFTAMINGANSWLITNMAWAFSLGVLTMFVVIVWLMVSKFGNVRIGGRDAAPMLDNFRYFSITLTSIIAIGLLLWGTSEPLYHYTAPPESLGITPESPEAVVFAVSTMFTHWSFLPLAIYAVPSIMFAFAFYNMRKPYSIASTLTPLFGDKILGKWGQGLDAIVMYSLVAGMSASLASGILVIGGGLNYLTGWQTGLFMWAVADLAIVVTFVISSITGLFNGIRRLSEINTIFFIGLFVFVFVFGPSFFVLNLGVESLANNLATFFPKAMFTGAAANDPWAGGWTMFYWCNWLSWAPISGIFLGRISYGHSVRKALTVMFVLPALFNILWIGIFSGAAIRLDQETGGALAEAVAKGPEFAVYAFLSHYPLALLLIPIFLFITFLSYVTGSDAYTTTIGGMSSTGISPTSPEPPRLMKIFWGILIGLVAWILLAATGGADGVKMLSNLGGLPALILELFMVVALIKVATNPAKYDVRKQDYDADGSPIRSRAKKATMSEEAVMAAYAKEAAEVSGPASPLDAEEDDHAVEFVEATTVEEEQ</sequence>
<evidence type="ECO:0000256" key="2">
    <source>
        <dbReference type="ARBA" id="ARBA00005658"/>
    </source>
</evidence>
<feature type="transmembrane region" description="Helical" evidence="8">
    <location>
        <begin position="314"/>
        <end position="332"/>
    </location>
</feature>
<comment type="similarity">
    <text evidence="2">Belongs to the BCCT transporter (TC 2.A.15) family.</text>
</comment>
<dbReference type="PROSITE" id="PS51257">
    <property type="entry name" value="PROKAR_LIPOPROTEIN"/>
    <property type="match status" value="1"/>
</dbReference>
<dbReference type="GO" id="GO:0005886">
    <property type="term" value="C:plasma membrane"/>
    <property type="evidence" value="ECO:0007669"/>
    <property type="project" value="UniProtKB-SubCell"/>
</dbReference>
<keyword evidence="3" id="KW-0813">Transport</keyword>
<feature type="transmembrane region" description="Helical" evidence="8">
    <location>
        <begin position="191"/>
        <end position="213"/>
    </location>
</feature>
<evidence type="ECO:0000256" key="8">
    <source>
        <dbReference type="SAM" id="Phobius"/>
    </source>
</evidence>
<dbReference type="InterPro" id="IPR000060">
    <property type="entry name" value="BCCT_transptr"/>
</dbReference>
<dbReference type="GO" id="GO:0022857">
    <property type="term" value="F:transmembrane transporter activity"/>
    <property type="evidence" value="ECO:0007669"/>
    <property type="project" value="InterPro"/>
</dbReference>
<dbReference type="PANTHER" id="PTHR30047">
    <property type="entry name" value="HIGH-AFFINITY CHOLINE TRANSPORT PROTEIN-RELATED"/>
    <property type="match status" value="1"/>
</dbReference>
<dbReference type="AlphaFoldDB" id="A0A6G7Y302"/>
<feature type="transmembrane region" description="Helical" evidence="8">
    <location>
        <begin position="140"/>
        <end position="160"/>
    </location>
</feature>
<gene>
    <name evidence="9" type="ORF">G7070_00205</name>
</gene>
<evidence type="ECO:0000313" key="10">
    <source>
        <dbReference type="Proteomes" id="UP000501058"/>
    </source>
</evidence>
<dbReference type="EMBL" id="CP049865">
    <property type="protein sequence ID" value="QIK70987.1"/>
    <property type="molecule type" value="Genomic_DNA"/>
</dbReference>
<feature type="transmembrane region" description="Helical" evidence="8">
    <location>
        <begin position="260"/>
        <end position="283"/>
    </location>
</feature>
<accession>A0A6G7Y302</accession>
<keyword evidence="10" id="KW-1185">Reference proteome</keyword>
<evidence type="ECO:0000256" key="5">
    <source>
        <dbReference type="ARBA" id="ARBA00022692"/>
    </source>
</evidence>
<keyword evidence="7 8" id="KW-0472">Membrane</keyword>
<feature type="transmembrane region" description="Helical" evidence="8">
    <location>
        <begin position="7"/>
        <end position="25"/>
    </location>
</feature>
<proteinExistence type="inferred from homology"/>
<feature type="transmembrane region" description="Helical" evidence="8">
    <location>
        <begin position="387"/>
        <end position="412"/>
    </location>
</feature>
<name>A0A6G7Y302_9ACTN</name>
<protein>
    <submittedName>
        <fullName evidence="9">BCCT family transporter</fullName>
    </submittedName>
</protein>
<evidence type="ECO:0000256" key="4">
    <source>
        <dbReference type="ARBA" id="ARBA00022475"/>
    </source>
</evidence>
<feature type="transmembrane region" description="Helical" evidence="8">
    <location>
        <begin position="478"/>
        <end position="496"/>
    </location>
</feature>
<evidence type="ECO:0000256" key="1">
    <source>
        <dbReference type="ARBA" id="ARBA00004651"/>
    </source>
</evidence>
<organism evidence="9 10">
    <name type="scientific">Propioniciclava coleopterorum</name>
    <dbReference type="NCBI Taxonomy" id="2714937"/>
    <lineage>
        <taxon>Bacteria</taxon>
        <taxon>Bacillati</taxon>
        <taxon>Actinomycetota</taxon>
        <taxon>Actinomycetes</taxon>
        <taxon>Propionibacteriales</taxon>
        <taxon>Propionibacteriaceae</taxon>
        <taxon>Propioniciclava</taxon>
    </lineage>
</organism>
<comment type="subcellular location">
    <subcellularLocation>
        <location evidence="1">Cell membrane</location>
        <topology evidence="1">Multi-pass membrane protein</topology>
    </subcellularLocation>
</comment>
<feature type="transmembrane region" description="Helical" evidence="8">
    <location>
        <begin position="225"/>
        <end position="248"/>
    </location>
</feature>
<evidence type="ECO:0000256" key="3">
    <source>
        <dbReference type="ARBA" id="ARBA00022448"/>
    </source>
</evidence>
<feature type="transmembrane region" description="Helical" evidence="8">
    <location>
        <begin position="344"/>
        <end position="367"/>
    </location>
</feature>
<dbReference type="RefSeq" id="WP_166230786.1">
    <property type="nucleotide sequence ID" value="NZ_CP049865.1"/>
</dbReference>
<dbReference type="KEGG" id="prv:G7070_00205"/>
<dbReference type="Pfam" id="PF02028">
    <property type="entry name" value="BCCT"/>
    <property type="match status" value="1"/>
</dbReference>
<reference evidence="9 10" key="1">
    <citation type="submission" date="2020-03" db="EMBL/GenBank/DDBJ databases">
        <title>Propioniciclava sp. nov., isolated from Hydrophilus acuminatus.</title>
        <authorList>
            <person name="Hyun D.-W."/>
            <person name="Bae J.-W."/>
        </authorList>
    </citation>
    <scope>NUCLEOTIDE SEQUENCE [LARGE SCALE GENOMIC DNA]</scope>
    <source>
        <strain evidence="9 10">HDW11</strain>
    </source>
</reference>
<keyword evidence="6 8" id="KW-1133">Transmembrane helix</keyword>
<dbReference type="PANTHER" id="PTHR30047:SF7">
    <property type="entry name" value="HIGH-AFFINITY CHOLINE TRANSPORT PROTEIN"/>
    <property type="match status" value="1"/>
</dbReference>
<keyword evidence="5 8" id="KW-0812">Transmembrane</keyword>